<accession>A0A4V3JNL6</accession>
<dbReference type="InterPro" id="IPR011460">
    <property type="entry name" value="Lcl_C"/>
</dbReference>
<organism evidence="2 3">
    <name type="scientific">Leptospira koniambonensis</name>
    <dbReference type="NCBI Taxonomy" id="2484950"/>
    <lineage>
        <taxon>Bacteria</taxon>
        <taxon>Pseudomonadati</taxon>
        <taxon>Spirochaetota</taxon>
        <taxon>Spirochaetia</taxon>
        <taxon>Leptospirales</taxon>
        <taxon>Leptospiraceae</taxon>
        <taxon>Leptospira</taxon>
    </lineage>
</organism>
<protein>
    <submittedName>
        <fullName evidence="2">DUF1566 domain-containing protein</fullName>
    </submittedName>
</protein>
<dbReference type="EMBL" id="RQFY01000004">
    <property type="protein sequence ID" value="TGL35439.1"/>
    <property type="molecule type" value="Genomic_DNA"/>
</dbReference>
<sequence>MKRKILIVISLLLISFLGGCSPENKNYNLESSLLLGLTSASTTPSDTTPFLVPDSNQTICSDTSGASRPCSGTGEDGEFSNIPAPYSLQIQDDGNTVLEESSRLVWQRCAFGTTWNGTTCQGSPLNLYWQAADAYCSSLTLADRNWRLPTAREASLFGDFSQVNAVSSVNFPNTSVNIHWASTPITSFFGRYSAYSNGDIGQSDQNTGAKVRCVSGPKIPQPSFTDLGNGTVRESSTGLLIKKCAQGQTDDGNCTGTPTILNWQQALDACNNLDFAGRTDWRLPTAREAYFHSEPSYGTIDLPYDYFPNNTQASNAWTSTSTSYFTHAYTQNSFSLVPVSKTNTTATRARCVAGP</sequence>
<dbReference type="PROSITE" id="PS51257">
    <property type="entry name" value="PROKAR_LIPOPROTEIN"/>
    <property type="match status" value="1"/>
</dbReference>
<feature type="domain" description="Lcl C-terminal" evidence="1">
    <location>
        <begin position="95"/>
        <end position="214"/>
    </location>
</feature>
<name>A0A4V3JNL6_9LEPT</name>
<dbReference type="PANTHER" id="PTHR35812">
    <property type="entry name" value="LIPOPROTEIN"/>
    <property type="match status" value="1"/>
</dbReference>
<feature type="domain" description="Lcl C-terminal" evidence="1">
    <location>
        <begin position="230"/>
        <end position="352"/>
    </location>
</feature>
<proteinExistence type="predicted"/>
<dbReference type="AlphaFoldDB" id="A0A4V3JNL6"/>
<dbReference type="PANTHER" id="PTHR35812:SF1">
    <property type="entry name" value="LIPOPROTEIN"/>
    <property type="match status" value="1"/>
</dbReference>
<evidence type="ECO:0000313" key="2">
    <source>
        <dbReference type="EMBL" id="TGL35439.1"/>
    </source>
</evidence>
<dbReference type="OrthoDB" id="341917at2"/>
<keyword evidence="3" id="KW-1185">Reference proteome</keyword>
<evidence type="ECO:0000313" key="3">
    <source>
        <dbReference type="Proteomes" id="UP000297871"/>
    </source>
</evidence>
<dbReference type="RefSeq" id="WP_135615613.1">
    <property type="nucleotide sequence ID" value="NZ_RQFY01000004.1"/>
</dbReference>
<gene>
    <name evidence="2" type="ORF">EHQ52_13330</name>
</gene>
<dbReference type="Pfam" id="PF07603">
    <property type="entry name" value="Lcl_C"/>
    <property type="match status" value="2"/>
</dbReference>
<evidence type="ECO:0000259" key="1">
    <source>
        <dbReference type="Pfam" id="PF07603"/>
    </source>
</evidence>
<dbReference type="Proteomes" id="UP000297871">
    <property type="component" value="Unassembled WGS sequence"/>
</dbReference>
<reference evidence="2" key="1">
    <citation type="journal article" date="2019" name="PLoS Negl. Trop. Dis.">
        <title>Revisiting the worldwide diversity of Leptospira species in the environment.</title>
        <authorList>
            <person name="Vincent A.T."/>
            <person name="Schiettekatte O."/>
            <person name="Bourhy P."/>
            <person name="Veyrier F.J."/>
            <person name="Picardeau M."/>
        </authorList>
    </citation>
    <scope>NUCLEOTIDE SEQUENCE [LARGE SCALE GENOMIC DNA]</scope>
    <source>
        <strain evidence="2">201800265</strain>
    </source>
</reference>
<comment type="caution">
    <text evidence="2">The sequence shown here is derived from an EMBL/GenBank/DDBJ whole genome shotgun (WGS) entry which is preliminary data.</text>
</comment>